<evidence type="ECO:0000256" key="2">
    <source>
        <dbReference type="ARBA" id="ARBA00023125"/>
    </source>
</evidence>
<accession>A0ABQ3WNR3</accession>
<dbReference type="SUPFAM" id="SSF46785">
    <property type="entry name" value="Winged helix' DNA-binding domain"/>
    <property type="match status" value="2"/>
</dbReference>
<feature type="domain" description="HTH hxlR-type" evidence="4">
    <location>
        <begin position="103"/>
        <end position="196"/>
    </location>
</feature>
<reference evidence="5" key="1">
    <citation type="submission" date="2021-01" db="EMBL/GenBank/DDBJ databases">
        <title>Whole genome shotgun sequence of Actinoplanes capillaceus NBRC 16408.</title>
        <authorList>
            <person name="Komaki H."/>
            <person name="Tamura T."/>
        </authorList>
    </citation>
    <scope>NUCLEOTIDE SEQUENCE [LARGE SCALE GENOMIC DNA]</scope>
    <source>
        <strain evidence="5">NBRC 16408</strain>
    </source>
</reference>
<name>A0ABQ3WNR3_9ACTN</name>
<gene>
    <name evidence="5" type="ORF">Aca07nite_51710</name>
</gene>
<dbReference type="PANTHER" id="PTHR33204:SF29">
    <property type="entry name" value="TRANSCRIPTIONAL REGULATOR"/>
    <property type="match status" value="1"/>
</dbReference>
<dbReference type="PANTHER" id="PTHR33204">
    <property type="entry name" value="TRANSCRIPTIONAL REGULATOR, MARR FAMILY"/>
    <property type="match status" value="1"/>
</dbReference>
<dbReference type="Pfam" id="PF01638">
    <property type="entry name" value="HxlR"/>
    <property type="match status" value="2"/>
</dbReference>
<organism evidence="5">
    <name type="scientific">Actinoplanes campanulatus</name>
    <dbReference type="NCBI Taxonomy" id="113559"/>
    <lineage>
        <taxon>Bacteria</taxon>
        <taxon>Bacillati</taxon>
        <taxon>Actinomycetota</taxon>
        <taxon>Actinomycetes</taxon>
        <taxon>Micromonosporales</taxon>
        <taxon>Micromonosporaceae</taxon>
        <taxon>Actinoplanes</taxon>
    </lineage>
</organism>
<evidence type="ECO:0000313" key="5">
    <source>
        <dbReference type="EMBL" id="GID47896.1"/>
    </source>
</evidence>
<sequence>MGRVSRLLVCPYGGSGVGGKWMFWSMFHLLDGPQRLSDLRRRLPGAGRQVLVAQLRALERSGVVRRVIFPERRIRVEYSLTPAGRRQEPILRQLHDWGEWFDAHGDADWLVSLGGRWKVWVVHTLSAGPRRFTDIQRLLDPISKQSLARELRELADLGLVERLPAGGYALTEVGAESRPLFEQLYAWGRRIAPDFPWPLDMTPAPIPESPQRT</sequence>
<protein>
    <recommendedName>
        <fullName evidence="4">HTH hxlR-type domain-containing protein</fullName>
    </recommendedName>
</protein>
<evidence type="ECO:0000259" key="4">
    <source>
        <dbReference type="PROSITE" id="PS51118"/>
    </source>
</evidence>
<proteinExistence type="predicted"/>
<dbReference type="InterPro" id="IPR036388">
    <property type="entry name" value="WH-like_DNA-bd_sf"/>
</dbReference>
<keyword evidence="2" id="KW-0238">DNA-binding</keyword>
<keyword evidence="3" id="KW-0804">Transcription</keyword>
<dbReference type="InterPro" id="IPR002577">
    <property type="entry name" value="HTH_HxlR"/>
</dbReference>
<keyword evidence="1" id="KW-0805">Transcription regulation</keyword>
<evidence type="ECO:0000256" key="1">
    <source>
        <dbReference type="ARBA" id="ARBA00023015"/>
    </source>
</evidence>
<dbReference type="EMBL" id="BOMF01000097">
    <property type="protein sequence ID" value="GID47896.1"/>
    <property type="molecule type" value="Genomic_DNA"/>
</dbReference>
<dbReference type="PROSITE" id="PS51118">
    <property type="entry name" value="HTH_HXLR"/>
    <property type="match status" value="2"/>
</dbReference>
<dbReference type="InterPro" id="IPR036390">
    <property type="entry name" value="WH_DNA-bd_sf"/>
</dbReference>
<feature type="domain" description="HTH hxlR-type" evidence="4">
    <location>
        <begin position="4"/>
        <end position="106"/>
    </location>
</feature>
<evidence type="ECO:0000256" key="3">
    <source>
        <dbReference type="ARBA" id="ARBA00023163"/>
    </source>
</evidence>
<dbReference type="Gene3D" id="1.10.10.10">
    <property type="entry name" value="Winged helix-like DNA-binding domain superfamily/Winged helix DNA-binding domain"/>
    <property type="match status" value="2"/>
</dbReference>
<comment type="caution">
    <text evidence="5">The sequence shown here is derived from an EMBL/GenBank/DDBJ whole genome shotgun (WGS) entry which is preliminary data.</text>
</comment>